<dbReference type="PANTHER" id="PTHR42847">
    <property type="entry name" value="ALKANESULFONATE MONOOXYGENASE"/>
    <property type="match status" value="1"/>
</dbReference>
<gene>
    <name evidence="6" type="ORF">N1032_18090</name>
</gene>
<dbReference type="SUPFAM" id="SSF51679">
    <property type="entry name" value="Bacterial luciferase-like"/>
    <property type="match status" value="1"/>
</dbReference>
<evidence type="ECO:0000256" key="2">
    <source>
        <dbReference type="ARBA" id="ARBA00022643"/>
    </source>
</evidence>
<reference evidence="6" key="1">
    <citation type="submission" date="2022-08" db="EMBL/GenBank/DDBJ databases">
        <authorList>
            <person name="Deng Y."/>
            <person name="Han X.-F."/>
            <person name="Zhang Y.-Q."/>
        </authorList>
    </citation>
    <scope>NUCLEOTIDE SEQUENCE</scope>
    <source>
        <strain evidence="6">CPCC 203386</strain>
    </source>
</reference>
<organism evidence="6 7">
    <name type="scientific">Herbiconiux daphne</name>
    <dbReference type="NCBI Taxonomy" id="2970914"/>
    <lineage>
        <taxon>Bacteria</taxon>
        <taxon>Bacillati</taxon>
        <taxon>Actinomycetota</taxon>
        <taxon>Actinomycetes</taxon>
        <taxon>Micrococcales</taxon>
        <taxon>Microbacteriaceae</taxon>
        <taxon>Herbiconiux</taxon>
    </lineage>
</organism>
<dbReference type="Proteomes" id="UP001165586">
    <property type="component" value="Unassembled WGS sequence"/>
</dbReference>
<keyword evidence="2" id="KW-0288">FMN</keyword>
<dbReference type="RefSeq" id="WP_259540598.1">
    <property type="nucleotide sequence ID" value="NZ_JANLCJ010000008.1"/>
</dbReference>
<evidence type="ECO:0000313" key="7">
    <source>
        <dbReference type="Proteomes" id="UP001165586"/>
    </source>
</evidence>
<evidence type="ECO:0000313" key="6">
    <source>
        <dbReference type="EMBL" id="MCS5735654.1"/>
    </source>
</evidence>
<dbReference type="Pfam" id="PF00296">
    <property type="entry name" value="Bac_luciferase"/>
    <property type="match status" value="1"/>
</dbReference>
<accession>A0ABT2H6W0</accession>
<keyword evidence="1" id="KW-0285">Flavoprotein</keyword>
<sequence length="362" mass="39319">MTNERVTVIGATDPVPGSEVYEGDTALVLDRSFVVGSARTQDAAGFDKTLIAVGVSSPDSTVLSALVLSETERLGVLAAFRPNREPPTSAARRFATLDALWPGGRVAVNVVSGASDADARREGDDLTKRGRYDRAAEFLQVFRKALTSSEPFDFSGGHYQVEQGVSDITTKPASPVEIYFGGHSPKAIDVGSRFADVHASWGTPLSSFAPRVAEIRRQAAEAGRSVRISASFRPIIGRTEVEAWATAERYLETARRRLGSAQRAVSAASIAGHEDLWRAAAERTVHDERLWLGITQLAGAKYDTAAPVGTAEQVADLLRRYVEIGVTDFIIRGFGDPLKEFAEWGRELIPRLHDLRMPKTRI</sequence>
<evidence type="ECO:0000259" key="5">
    <source>
        <dbReference type="Pfam" id="PF00296"/>
    </source>
</evidence>
<keyword evidence="7" id="KW-1185">Reference proteome</keyword>
<keyword evidence="3" id="KW-0560">Oxidoreductase</keyword>
<dbReference type="CDD" id="cd01094">
    <property type="entry name" value="Alkanesulfonate_monoxygenase"/>
    <property type="match status" value="1"/>
</dbReference>
<keyword evidence="4" id="KW-0503">Monooxygenase</keyword>
<feature type="domain" description="Luciferase-like" evidence="5">
    <location>
        <begin position="33"/>
        <end position="327"/>
    </location>
</feature>
<dbReference type="InterPro" id="IPR050172">
    <property type="entry name" value="SsuD_RutA_monooxygenase"/>
</dbReference>
<dbReference type="Gene3D" id="3.20.20.30">
    <property type="entry name" value="Luciferase-like domain"/>
    <property type="match status" value="1"/>
</dbReference>
<proteinExistence type="predicted"/>
<dbReference type="InterPro" id="IPR036661">
    <property type="entry name" value="Luciferase-like_sf"/>
</dbReference>
<evidence type="ECO:0000256" key="3">
    <source>
        <dbReference type="ARBA" id="ARBA00023002"/>
    </source>
</evidence>
<evidence type="ECO:0000256" key="4">
    <source>
        <dbReference type="ARBA" id="ARBA00023033"/>
    </source>
</evidence>
<protein>
    <submittedName>
        <fullName evidence="6">LLM class flavin-dependent oxidoreductase</fullName>
    </submittedName>
</protein>
<name>A0ABT2H6W0_9MICO</name>
<evidence type="ECO:0000256" key="1">
    <source>
        <dbReference type="ARBA" id="ARBA00022630"/>
    </source>
</evidence>
<comment type="caution">
    <text evidence="6">The sequence shown here is derived from an EMBL/GenBank/DDBJ whole genome shotgun (WGS) entry which is preliminary data.</text>
</comment>
<dbReference type="EMBL" id="JANLCJ010000008">
    <property type="protein sequence ID" value="MCS5735654.1"/>
    <property type="molecule type" value="Genomic_DNA"/>
</dbReference>
<dbReference type="PANTHER" id="PTHR42847:SF9">
    <property type="entry name" value="BLL6451 PROTEIN"/>
    <property type="match status" value="1"/>
</dbReference>
<dbReference type="InterPro" id="IPR011251">
    <property type="entry name" value="Luciferase-like_dom"/>
</dbReference>